<evidence type="ECO:0000313" key="10">
    <source>
        <dbReference type="EMBL" id="KAB5284480.1"/>
    </source>
</evidence>
<feature type="domain" description="Ferritin-like diiron" evidence="9">
    <location>
        <begin position="1"/>
        <end position="145"/>
    </location>
</feature>
<dbReference type="Proteomes" id="UP000285150">
    <property type="component" value="Unassembled WGS sequence"/>
</dbReference>
<feature type="binding site" evidence="7">
    <location>
        <position position="127"/>
    </location>
    <ligand>
        <name>Fe cation</name>
        <dbReference type="ChEBI" id="CHEBI:24875"/>
        <label>1</label>
    </ligand>
</feature>
<keyword evidence="8" id="KW-0963">Cytoplasm</keyword>
<dbReference type="PROSITE" id="PS50905">
    <property type="entry name" value="FERRITIN_LIKE"/>
    <property type="match status" value="1"/>
</dbReference>
<evidence type="ECO:0000256" key="5">
    <source>
        <dbReference type="ARBA" id="ARBA00023004"/>
    </source>
</evidence>
<evidence type="ECO:0000313" key="12">
    <source>
        <dbReference type="EMBL" id="KAB5330124.1"/>
    </source>
</evidence>
<dbReference type="PANTHER" id="PTHR11431">
    <property type="entry name" value="FERRITIN"/>
    <property type="match status" value="1"/>
</dbReference>
<dbReference type="Proteomes" id="UP000261223">
    <property type="component" value="Unassembled WGS sequence"/>
</dbReference>
<dbReference type="Proteomes" id="UP000283482">
    <property type="component" value="Unassembled WGS sequence"/>
</dbReference>
<feature type="binding site" evidence="7">
    <location>
        <position position="17"/>
    </location>
    <ligand>
        <name>Fe cation</name>
        <dbReference type="ChEBI" id="CHEBI:24875"/>
        <label>1</label>
    </ligand>
</feature>
<evidence type="ECO:0000313" key="23">
    <source>
        <dbReference type="Proteomes" id="UP000056419"/>
    </source>
</evidence>
<dbReference type="EMBL" id="QSAF01000005">
    <property type="protein sequence ID" value="RGW34952.1"/>
    <property type="molecule type" value="Genomic_DNA"/>
</dbReference>
<comment type="function">
    <text evidence="6">May alleviate iron toxicity in the presence of oxygen.</text>
</comment>
<comment type="similarity">
    <text evidence="1 8">Belongs to the ferritin family. Prokaryotic subfamily.</text>
</comment>
<evidence type="ECO:0000256" key="3">
    <source>
        <dbReference type="ARBA" id="ARBA00022723"/>
    </source>
</evidence>
<dbReference type="InterPro" id="IPR008331">
    <property type="entry name" value="Ferritin_DPS_dom"/>
</dbReference>
<evidence type="ECO:0000313" key="31">
    <source>
        <dbReference type="Proteomes" id="UP000285150"/>
    </source>
</evidence>
<evidence type="ECO:0000259" key="9">
    <source>
        <dbReference type="PROSITE" id="PS50905"/>
    </source>
</evidence>
<evidence type="ECO:0000313" key="30">
    <source>
        <dbReference type="Proteomes" id="UP000284777"/>
    </source>
</evidence>
<accession>A0A108T748</accession>
<dbReference type="Proteomes" id="UP000283762">
    <property type="component" value="Unassembled WGS sequence"/>
</dbReference>
<keyword evidence="23" id="KW-1185">Reference proteome</keyword>
<reference evidence="24 25" key="3">
    <citation type="submission" date="2018-08" db="EMBL/GenBank/DDBJ databases">
        <title>A genome reference for cultivated species of the human gut microbiota.</title>
        <authorList>
            <person name="Zou Y."/>
            <person name="Xue W."/>
            <person name="Luo G."/>
        </authorList>
    </citation>
    <scope>NUCLEOTIDE SEQUENCE [LARGE SCALE GENOMIC DNA]</scope>
    <source>
        <strain evidence="18 30">AF05-4</strain>
        <strain evidence="17 31">AF12-7</strain>
        <strain evidence="16 28">AF25-6</strain>
        <strain evidence="15 25">AF26-20BH</strain>
        <strain evidence="22 29">AF35-20</strain>
        <strain evidence="21 27">AM25-16</strain>
        <strain evidence="20 32">AM36-9BH</strain>
        <strain evidence="19 26">AM40-34</strain>
        <strain evidence="14 24">TF03-6</strain>
    </source>
</reference>
<evidence type="ECO:0000313" key="35">
    <source>
        <dbReference type="Proteomes" id="UP000467334"/>
    </source>
</evidence>
<evidence type="ECO:0000313" key="15">
    <source>
        <dbReference type="EMBL" id="RGR10877.1"/>
    </source>
</evidence>
<evidence type="ECO:0000313" key="19">
    <source>
        <dbReference type="EMBL" id="RHB32718.1"/>
    </source>
</evidence>
<dbReference type="EMBL" id="LRGC01000008">
    <property type="protein sequence ID" value="KWR54603.1"/>
    <property type="molecule type" value="Genomic_DNA"/>
</dbReference>
<evidence type="ECO:0000313" key="20">
    <source>
        <dbReference type="EMBL" id="RHC32577.1"/>
    </source>
</evidence>
<proteinExistence type="inferred from homology"/>
<dbReference type="EMBL" id="QRTW01000026">
    <property type="protein sequence ID" value="RGR10877.1"/>
    <property type="molecule type" value="Genomic_DNA"/>
</dbReference>
<evidence type="ECO:0000313" key="33">
    <source>
        <dbReference type="Proteomes" id="UP000431177"/>
    </source>
</evidence>
<dbReference type="GeneID" id="31796494"/>
<evidence type="ECO:0000313" key="14">
    <source>
        <dbReference type="EMBL" id="RGM14585.1"/>
    </source>
</evidence>
<dbReference type="EMBL" id="QSBD01000008">
    <property type="protein sequence ID" value="RGW97769.1"/>
    <property type="molecule type" value="Genomic_DNA"/>
</dbReference>
<dbReference type="STRING" id="46506.AA415_02137"/>
<dbReference type="InterPro" id="IPR001519">
    <property type="entry name" value="Ferritin"/>
</dbReference>
<dbReference type="PANTHER" id="PTHR11431:SF127">
    <property type="entry name" value="BACTERIAL NON-HEME FERRITIN"/>
    <property type="match status" value="1"/>
</dbReference>
<dbReference type="InterPro" id="IPR012347">
    <property type="entry name" value="Ferritin-like"/>
</dbReference>
<evidence type="ECO:0000313" key="32">
    <source>
        <dbReference type="Proteomes" id="UP000285305"/>
    </source>
</evidence>
<organism evidence="13 23">
    <name type="scientific">Bacteroides stercoris</name>
    <dbReference type="NCBI Taxonomy" id="46506"/>
    <lineage>
        <taxon>Bacteria</taxon>
        <taxon>Pseudomonadati</taxon>
        <taxon>Bacteroidota</taxon>
        <taxon>Bacteroidia</taxon>
        <taxon>Bacteroidales</taxon>
        <taxon>Bacteroidaceae</taxon>
        <taxon>Bacteroides</taxon>
    </lineage>
</organism>
<evidence type="ECO:0000313" key="29">
    <source>
        <dbReference type="Proteomes" id="UP000284604"/>
    </source>
</evidence>
<dbReference type="InterPro" id="IPR009078">
    <property type="entry name" value="Ferritin-like_SF"/>
</dbReference>
<dbReference type="EC" id="1.16.3.2" evidence="8"/>
<evidence type="ECO:0000313" key="25">
    <source>
        <dbReference type="Proteomes" id="UP000283310"/>
    </source>
</evidence>
<dbReference type="Proteomes" id="UP000056419">
    <property type="component" value="Unassembled WGS sequence"/>
</dbReference>
<keyword evidence="5 7" id="KW-0408">Iron</keyword>
<keyword evidence="2 8" id="KW-0409">Iron storage</keyword>
<dbReference type="GO" id="GO:0008198">
    <property type="term" value="F:ferrous iron binding"/>
    <property type="evidence" value="ECO:0007669"/>
    <property type="project" value="TreeGrafter"/>
</dbReference>
<dbReference type="EMBL" id="WCLA01000003">
    <property type="protein sequence ID" value="KAB5330124.1"/>
    <property type="molecule type" value="Genomic_DNA"/>
</dbReference>
<sequence length="160" mass="17969">MITEKLQNAINEQITAEMWSSNLYLAMSFYMEKEGYCGMASWLKKQSFEEHAHACELASYIIKRGGKAKLDKVDVVPNDFGTPLEVFEQVYEHECRVSKMIDALVDVAAAEKDKASQDFLWGFVREQVEEEATAAGIVDMVKKAGAAGIFFIDAKLGERK</sequence>
<dbReference type="InterPro" id="IPR009040">
    <property type="entry name" value="Ferritin-like_diiron"/>
</dbReference>
<comment type="catalytic activity">
    <reaction evidence="8">
        <text>4 Fe(2+) + O2 + 6 H2O = 4 iron(III) oxide-hydroxide + 12 H(+)</text>
        <dbReference type="Rhea" id="RHEA:11972"/>
        <dbReference type="ChEBI" id="CHEBI:15377"/>
        <dbReference type="ChEBI" id="CHEBI:15378"/>
        <dbReference type="ChEBI" id="CHEBI:15379"/>
        <dbReference type="ChEBI" id="CHEBI:29033"/>
        <dbReference type="ChEBI" id="CHEBI:78619"/>
        <dbReference type="EC" id="1.16.3.2"/>
    </reaction>
</comment>
<evidence type="ECO:0000313" key="16">
    <source>
        <dbReference type="EMBL" id="RGR28048.1"/>
    </source>
</evidence>
<dbReference type="Proteomes" id="UP000440773">
    <property type="component" value="Unassembled WGS sequence"/>
</dbReference>
<reference evidence="33 34" key="4">
    <citation type="journal article" date="2019" name="Nat. Med.">
        <title>A library of human gut bacterial isolates paired with longitudinal multiomics data enables mechanistic microbiome research.</title>
        <authorList>
            <person name="Poyet M."/>
            <person name="Groussin M."/>
            <person name="Gibbons S.M."/>
            <person name="Avila-Pacheco J."/>
            <person name="Jiang X."/>
            <person name="Kearney S.M."/>
            <person name="Perrotta A.R."/>
            <person name="Berdy B."/>
            <person name="Zhao S."/>
            <person name="Lieberman T.D."/>
            <person name="Swanson P.K."/>
            <person name="Smith M."/>
            <person name="Roesemann S."/>
            <person name="Alexander J.E."/>
            <person name="Rich S.A."/>
            <person name="Livny J."/>
            <person name="Vlamakis H."/>
            <person name="Clish C."/>
            <person name="Bullock K."/>
            <person name="Deik A."/>
            <person name="Scott J."/>
            <person name="Pierce K.A."/>
            <person name="Xavier R.J."/>
            <person name="Alm E.J."/>
        </authorList>
    </citation>
    <scope>NUCLEOTIDE SEQUENCE [LARGE SCALE GENOMIC DNA]</scope>
    <source>
        <strain evidence="10 34">BIOML-A17</strain>
        <strain evidence="12 33">BIOML-A2</strain>
        <strain evidence="11 35">BIOML-A6</strain>
    </source>
</reference>
<feature type="binding site" evidence="7">
    <location>
        <position position="94"/>
    </location>
    <ligand>
        <name>Fe cation</name>
        <dbReference type="ChEBI" id="CHEBI:24875"/>
        <label>1</label>
    </ligand>
</feature>
<dbReference type="PATRIC" id="fig|46506.5.peg.2287"/>
<evidence type="ECO:0000313" key="34">
    <source>
        <dbReference type="Proteomes" id="UP000440773"/>
    </source>
</evidence>
<evidence type="ECO:0000313" key="22">
    <source>
        <dbReference type="EMBL" id="RHM18265.1"/>
    </source>
</evidence>
<dbReference type="GO" id="GO:0006879">
    <property type="term" value="P:intracellular iron ion homeostasis"/>
    <property type="evidence" value="ECO:0007669"/>
    <property type="project" value="UniProtKB-KW"/>
</dbReference>
<dbReference type="EMBL" id="WCLP01000001">
    <property type="protein sequence ID" value="KAB5284480.1"/>
    <property type="molecule type" value="Genomic_DNA"/>
</dbReference>
<dbReference type="Pfam" id="PF00210">
    <property type="entry name" value="Ferritin"/>
    <property type="match status" value="1"/>
</dbReference>
<feature type="binding site" evidence="7">
    <location>
        <position position="50"/>
    </location>
    <ligand>
        <name>Fe cation</name>
        <dbReference type="ChEBI" id="CHEBI:24875"/>
        <label>1</label>
    </ligand>
</feature>
<dbReference type="Proteomes" id="UP000285305">
    <property type="component" value="Unassembled WGS sequence"/>
</dbReference>
<dbReference type="GO" id="GO:0006826">
    <property type="term" value="P:iron ion transport"/>
    <property type="evidence" value="ECO:0007669"/>
    <property type="project" value="InterPro"/>
</dbReference>
<evidence type="ECO:0000313" key="17">
    <source>
        <dbReference type="EMBL" id="RGW34952.1"/>
    </source>
</evidence>
<evidence type="ECO:0000313" key="13">
    <source>
        <dbReference type="EMBL" id="KWR54603.1"/>
    </source>
</evidence>
<comment type="caution">
    <text evidence="13">The sequence shown here is derived from an EMBL/GenBank/DDBJ whole genome shotgun (WGS) entry which is preliminary data.</text>
</comment>
<dbReference type="EMBL" id="QSSV01000005">
    <property type="protein sequence ID" value="RGM14585.1"/>
    <property type="molecule type" value="Genomic_DNA"/>
</dbReference>
<dbReference type="GO" id="GO:0008199">
    <property type="term" value="F:ferric iron binding"/>
    <property type="evidence" value="ECO:0007669"/>
    <property type="project" value="InterPro"/>
</dbReference>
<comment type="subcellular location">
    <subcellularLocation>
        <location evidence="8">Cytoplasm</location>
    </subcellularLocation>
</comment>
<dbReference type="Proteomes" id="UP000284777">
    <property type="component" value="Unassembled WGS sequence"/>
</dbReference>
<dbReference type="GO" id="GO:0004322">
    <property type="term" value="F:ferroxidase activity"/>
    <property type="evidence" value="ECO:0007669"/>
    <property type="project" value="TreeGrafter"/>
</dbReference>
<evidence type="ECO:0000313" key="11">
    <source>
        <dbReference type="EMBL" id="KAB5312622.1"/>
    </source>
</evidence>
<evidence type="ECO:0000313" key="18">
    <source>
        <dbReference type="EMBL" id="RGW97769.1"/>
    </source>
</evidence>
<dbReference type="FunFam" id="1.20.1260.10:FF:000001">
    <property type="entry name" value="Non-heme ferritin"/>
    <property type="match status" value="1"/>
</dbReference>
<reference evidence="13 23" key="1">
    <citation type="journal article" date="2016" name="BMC Genomics">
        <title>Type VI secretion systems of human gut Bacteroidales segregate into three genetic architectures, two of which are contained on mobile genetic elements.</title>
        <authorList>
            <person name="Coyne M.J."/>
            <person name="Roelofs K.G."/>
            <person name="Comstock L.E."/>
        </authorList>
    </citation>
    <scope>NUCLEOTIDE SEQUENCE [LARGE SCALE GENOMIC DNA]</scope>
    <source>
        <strain evidence="13 23">CL09T03C01</strain>
    </source>
</reference>
<dbReference type="AlphaFoldDB" id="A0A108T748"/>
<comment type="function">
    <text evidence="8">Iron-storage protein.</text>
</comment>
<evidence type="ECO:0000256" key="8">
    <source>
        <dbReference type="RuleBase" id="RU361145"/>
    </source>
</evidence>
<dbReference type="EMBL" id="QSGN01000003">
    <property type="protein sequence ID" value="RHB32718.1"/>
    <property type="molecule type" value="Genomic_DNA"/>
</dbReference>
<dbReference type="CDD" id="cd01055">
    <property type="entry name" value="Nonheme_Ferritin"/>
    <property type="match status" value="1"/>
</dbReference>
<evidence type="ECO:0000313" key="28">
    <source>
        <dbReference type="Proteomes" id="UP000284161"/>
    </source>
</evidence>
<evidence type="ECO:0000256" key="7">
    <source>
        <dbReference type="PIRSR" id="PIRSR601519-1"/>
    </source>
</evidence>
<protein>
    <recommendedName>
        <fullName evidence="8">Ferritin</fullName>
        <ecNumber evidence="8">1.16.3.2</ecNumber>
    </recommendedName>
</protein>
<keyword evidence="3 7" id="KW-0479">Metal-binding</keyword>
<evidence type="ECO:0000313" key="26">
    <source>
        <dbReference type="Proteomes" id="UP000283482"/>
    </source>
</evidence>
<evidence type="ECO:0000313" key="27">
    <source>
        <dbReference type="Proteomes" id="UP000283762"/>
    </source>
</evidence>
<evidence type="ECO:0000256" key="6">
    <source>
        <dbReference type="ARBA" id="ARBA00054546"/>
    </source>
</evidence>
<feature type="binding site" evidence="7">
    <location>
        <position position="53"/>
    </location>
    <ligand>
        <name>Fe cation</name>
        <dbReference type="ChEBI" id="CHEBI:24875"/>
        <label>1</label>
    </ligand>
</feature>
<keyword evidence="4 13" id="KW-0560">Oxidoreductase</keyword>
<dbReference type="EMBL" id="QRHJ01000088">
    <property type="protein sequence ID" value="RHF69645.1"/>
    <property type="molecule type" value="Genomic_DNA"/>
</dbReference>
<dbReference type="Proteomes" id="UP000284604">
    <property type="component" value="Unassembled WGS sequence"/>
</dbReference>
<dbReference type="Proteomes" id="UP000431177">
    <property type="component" value="Unassembled WGS sequence"/>
</dbReference>
<dbReference type="EMBL" id="WCLE01000027">
    <property type="protein sequence ID" value="KAB5312622.1"/>
    <property type="molecule type" value="Genomic_DNA"/>
</dbReference>
<reference evidence="13" key="2">
    <citation type="submission" date="2016-01" db="EMBL/GenBank/DDBJ databases">
        <authorList>
            <person name="McClelland M."/>
            <person name="Jain A."/>
            <person name="Saraogi P."/>
            <person name="Mendelson R."/>
            <person name="Westerman R."/>
            <person name="SanMiguel P."/>
            <person name="Csonka L."/>
        </authorList>
    </citation>
    <scope>NUCLEOTIDE SEQUENCE</scope>
    <source>
        <strain evidence="13">CL09T03C01</strain>
    </source>
</reference>
<evidence type="ECO:0000313" key="21">
    <source>
        <dbReference type="EMBL" id="RHF69645.1"/>
    </source>
</evidence>
<dbReference type="Proteomes" id="UP000283310">
    <property type="component" value="Unassembled WGS sequence"/>
</dbReference>
<evidence type="ECO:0000256" key="2">
    <source>
        <dbReference type="ARBA" id="ARBA00022434"/>
    </source>
</evidence>
<dbReference type="EMBL" id="QSHQ01000004">
    <property type="protein sequence ID" value="RHC32577.1"/>
    <property type="molecule type" value="Genomic_DNA"/>
</dbReference>
<dbReference type="Gene3D" id="1.20.1260.10">
    <property type="match status" value="1"/>
</dbReference>
<dbReference type="InterPro" id="IPR041719">
    <property type="entry name" value="Ferritin_prok"/>
</dbReference>
<evidence type="ECO:0000256" key="4">
    <source>
        <dbReference type="ARBA" id="ARBA00023002"/>
    </source>
</evidence>
<dbReference type="EMBL" id="QRPN01000008">
    <property type="protein sequence ID" value="RHM18265.1"/>
    <property type="molecule type" value="Genomic_DNA"/>
</dbReference>
<evidence type="ECO:0000313" key="24">
    <source>
        <dbReference type="Proteomes" id="UP000261223"/>
    </source>
</evidence>
<gene>
    <name evidence="13" type="primary">ftnA</name>
    <name evidence="13" type="ORF">AA415_02137</name>
    <name evidence="21" type="ORF">DW668_17725</name>
    <name evidence="20" type="ORF">DW853_03095</name>
    <name evidence="19" type="ORF">DW889_01935</name>
    <name evidence="18" type="ORF">DWV41_07000</name>
    <name evidence="17" type="ORF">DWV77_06325</name>
    <name evidence="16" type="ORF">DWY58_08535</name>
    <name evidence="15" type="ORF">DWY65_13080</name>
    <name evidence="22" type="ORF">DWZ78_09285</name>
    <name evidence="14" type="ORF">DXC34_04615</name>
    <name evidence="12" type="ORF">F9950_01945</name>
    <name evidence="11" type="ORF">F9958_12165</name>
    <name evidence="10" type="ORF">F9962_00040</name>
</gene>
<dbReference type="Proteomes" id="UP000284161">
    <property type="component" value="Unassembled WGS sequence"/>
</dbReference>
<dbReference type="EMBL" id="QRUB01000006">
    <property type="protein sequence ID" value="RGR28048.1"/>
    <property type="molecule type" value="Genomic_DNA"/>
</dbReference>
<dbReference type="RefSeq" id="WP_005653478.1">
    <property type="nucleotide sequence ID" value="NZ_AP031449.1"/>
</dbReference>
<dbReference type="GO" id="GO:0005829">
    <property type="term" value="C:cytosol"/>
    <property type="evidence" value="ECO:0007669"/>
    <property type="project" value="TreeGrafter"/>
</dbReference>
<evidence type="ECO:0000256" key="1">
    <source>
        <dbReference type="ARBA" id="ARBA00006950"/>
    </source>
</evidence>
<name>A0A108T748_BACSE</name>
<dbReference type="Proteomes" id="UP000467334">
    <property type="component" value="Unassembled WGS sequence"/>
</dbReference>
<dbReference type="GO" id="GO:0042802">
    <property type="term" value="F:identical protein binding"/>
    <property type="evidence" value="ECO:0007669"/>
    <property type="project" value="UniProtKB-ARBA"/>
</dbReference>
<dbReference type="SUPFAM" id="SSF47240">
    <property type="entry name" value="Ferritin-like"/>
    <property type="match status" value="1"/>
</dbReference>